<organism evidence="1 2">
    <name type="scientific">Durusdinium trenchii</name>
    <dbReference type="NCBI Taxonomy" id="1381693"/>
    <lineage>
        <taxon>Eukaryota</taxon>
        <taxon>Sar</taxon>
        <taxon>Alveolata</taxon>
        <taxon>Dinophyceae</taxon>
        <taxon>Suessiales</taxon>
        <taxon>Symbiodiniaceae</taxon>
        <taxon>Durusdinium</taxon>
    </lineage>
</organism>
<accession>A0ABP0KFK7</accession>
<sequence>MLDSGTGRVAKTHRPLPWTRWISHRLGKLAAFWPQLSLKLSKNGSFSSSHPEVMKSSLALLTLLASVSVKAENLRGEPLPVGAARGAAANASNATGLVLKSMAGSCSVEDETKMTTLAGGNAANSFPGLLSACGKKHFSIWSGFNRGGYINCVQEKTGLSQGCSRCFAISASYGASNCKWACFWGSWCGKGCLNCVSKKNDEVKRCAGVAVPETEPCR</sequence>
<reference evidence="1 2" key="1">
    <citation type="submission" date="2024-02" db="EMBL/GenBank/DDBJ databases">
        <authorList>
            <person name="Chen Y."/>
            <person name="Shah S."/>
            <person name="Dougan E. K."/>
            <person name="Thang M."/>
            <person name="Chan C."/>
        </authorList>
    </citation>
    <scope>NUCLEOTIDE SEQUENCE [LARGE SCALE GENOMIC DNA]</scope>
</reference>
<dbReference type="EMBL" id="CAXAMM010011114">
    <property type="protein sequence ID" value="CAK9025309.1"/>
    <property type="molecule type" value="Genomic_DNA"/>
</dbReference>
<comment type="caution">
    <text evidence="1">The sequence shown here is derived from an EMBL/GenBank/DDBJ whole genome shotgun (WGS) entry which is preliminary data.</text>
</comment>
<evidence type="ECO:0000313" key="2">
    <source>
        <dbReference type="Proteomes" id="UP001642464"/>
    </source>
</evidence>
<gene>
    <name evidence="1" type="ORF">SCF082_LOCUS17028</name>
</gene>
<proteinExistence type="predicted"/>
<evidence type="ECO:0000313" key="1">
    <source>
        <dbReference type="EMBL" id="CAK9025309.1"/>
    </source>
</evidence>
<name>A0ABP0KFK7_9DINO</name>
<dbReference type="Proteomes" id="UP001642464">
    <property type="component" value="Unassembled WGS sequence"/>
</dbReference>
<protein>
    <submittedName>
        <fullName evidence="1">Uncharacterized protein</fullName>
    </submittedName>
</protein>
<keyword evidence="2" id="KW-1185">Reference proteome</keyword>